<gene>
    <name evidence="1" type="ORF">CAPTEDRAFT_210218</name>
</gene>
<reference evidence="2" key="3">
    <citation type="submission" date="2015-06" db="UniProtKB">
        <authorList>
            <consortium name="EnsemblMetazoa"/>
        </authorList>
    </citation>
    <scope>IDENTIFICATION</scope>
</reference>
<reference evidence="1 3" key="2">
    <citation type="journal article" date="2013" name="Nature">
        <title>Insights into bilaterian evolution from three spiralian genomes.</title>
        <authorList>
            <person name="Simakov O."/>
            <person name="Marletaz F."/>
            <person name="Cho S.J."/>
            <person name="Edsinger-Gonzales E."/>
            <person name="Havlak P."/>
            <person name="Hellsten U."/>
            <person name="Kuo D.H."/>
            <person name="Larsson T."/>
            <person name="Lv J."/>
            <person name="Arendt D."/>
            <person name="Savage R."/>
            <person name="Osoegawa K."/>
            <person name="de Jong P."/>
            <person name="Grimwood J."/>
            <person name="Chapman J.A."/>
            <person name="Shapiro H."/>
            <person name="Aerts A."/>
            <person name="Otillar R.P."/>
            <person name="Terry A.Y."/>
            <person name="Boore J.L."/>
            <person name="Grigoriev I.V."/>
            <person name="Lindberg D.R."/>
            <person name="Seaver E.C."/>
            <person name="Weisblat D.A."/>
            <person name="Putnam N.H."/>
            <person name="Rokhsar D.S."/>
        </authorList>
    </citation>
    <scope>NUCLEOTIDE SEQUENCE</scope>
    <source>
        <strain evidence="1 3">I ESC-2004</strain>
    </source>
</reference>
<accession>R7TQ75</accession>
<dbReference type="EMBL" id="KB309039">
    <property type="protein sequence ID" value="ELT95717.1"/>
    <property type="molecule type" value="Genomic_DNA"/>
</dbReference>
<dbReference type="AlphaFoldDB" id="R7TQ75"/>
<evidence type="ECO:0000313" key="2">
    <source>
        <dbReference type="EnsemblMetazoa" id="CapteP210218"/>
    </source>
</evidence>
<dbReference type="HOGENOM" id="CLU_2051853_0_0_1"/>
<evidence type="ECO:0000313" key="3">
    <source>
        <dbReference type="Proteomes" id="UP000014760"/>
    </source>
</evidence>
<reference evidence="3" key="1">
    <citation type="submission" date="2012-12" db="EMBL/GenBank/DDBJ databases">
        <authorList>
            <person name="Hellsten U."/>
            <person name="Grimwood J."/>
            <person name="Chapman J.A."/>
            <person name="Shapiro H."/>
            <person name="Aerts A."/>
            <person name="Otillar R.P."/>
            <person name="Terry A.Y."/>
            <person name="Boore J.L."/>
            <person name="Simakov O."/>
            <person name="Marletaz F."/>
            <person name="Cho S.-J."/>
            <person name="Edsinger-Gonzales E."/>
            <person name="Havlak P."/>
            <person name="Kuo D.-H."/>
            <person name="Larsson T."/>
            <person name="Lv J."/>
            <person name="Arendt D."/>
            <person name="Savage R."/>
            <person name="Osoegawa K."/>
            <person name="de Jong P."/>
            <person name="Lindberg D.R."/>
            <person name="Seaver E.C."/>
            <person name="Weisblat D.A."/>
            <person name="Putnam N.H."/>
            <person name="Grigoriev I.V."/>
            <person name="Rokhsar D.S."/>
        </authorList>
    </citation>
    <scope>NUCLEOTIDE SEQUENCE</scope>
    <source>
        <strain evidence="3">I ESC-2004</strain>
    </source>
</reference>
<dbReference type="Proteomes" id="UP000014760">
    <property type="component" value="Unassembled WGS sequence"/>
</dbReference>
<organism evidence="1">
    <name type="scientific">Capitella teleta</name>
    <name type="common">Polychaete worm</name>
    <dbReference type="NCBI Taxonomy" id="283909"/>
    <lineage>
        <taxon>Eukaryota</taxon>
        <taxon>Metazoa</taxon>
        <taxon>Spiralia</taxon>
        <taxon>Lophotrochozoa</taxon>
        <taxon>Annelida</taxon>
        <taxon>Polychaeta</taxon>
        <taxon>Sedentaria</taxon>
        <taxon>Scolecida</taxon>
        <taxon>Capitellidae</taxon>
        <taxon>Capitella</taxon>
    </lineage>
</organism>
<keyword evidence="3" id="KW-1185">Reference proteome</keyword>
<proteinExistence type="predicted"/>
<evidence type="ECO:0000313" key="1">
    <source>
        <dbReference type="EMBL" id="ELT95717.1"/>
    </source>
</evidence>
<name>R7TQ75_CAPTE</name>
<dbReference type="EnsemblMetazoa" id="CapteT210218">
    <property type="protein sequence ID" value="CapteP210218"/>
    <property type="gene ID" value="CapteG210218"/>
</dbReference>
<dbReference type="EMBL" id="AMQN01028466">
    <property type="status" value="NOT_ANNOTATED_CDS"/>
    <property type="molecule type" value="Genomic_DNA"/>
</dbReference>
<protein>
    <submittedName>
        <fullName evidence="1 2">Uncharacterized protein</fullName>
    </submittedName>
</protein>
<sequence>MMASPSKQLVVNKGSACPCPYCKPTLESDDTELLASVLPETEMRLYICEFAKNGSGFHVQIHTSGSAETDWNAWKSAFETKSLNTLRSARGASYNVVKRTFKSICHAYTSYKILILNEVA</sequence>
<dbReference type="EMBL" id="AMQN01028467">
    <property type="status" value="NOT_ANNOTATED_CDS"/>
    <property type="molecule type" value="Genomic_DNA"/>
</dbReference>